<keyword evidence="9" id="KW-0472">Membrane</keyword>
<dbReference type="InterPro" id="IPR011502">
    <property type="entry name" value="Nucleoporin_Nup85"/>
</dbReference>
<dbReference type="GO" id="GO:0006406">
    <property type="term" value="P:mRNA export from nucleus"/>
    <property type="evidence" value="ECO:0007669"/>
    <property type="project" value="TreeGrafter"/>
</dbReference>
<dbReference type="PANTHER" id="PTHR13373">
    <property type="entry name" value="FROUNT PROTEIN-RELATED"/>
    <property type="match status" value="1"/>
</dbReference>
<dbReference type="GO" id="GO:0017056">
    <property type="term" value="F:structural constituent of nuclear pore"/>
    <property type="evidence" value="ECO:0007669"/>
    <property type="project" value="TreeGrafter"/>
</dbReference>
<dbReference type="PANTHER" id="PTHR13373:SF21">
    <property type="entry name" value="NUCLEAR PORE COMPLEX PROTEIN NUP85"/>
    <property type="match status" value="1"/>
</dbReference>
<keyword evidence="4 9" id="KW-0509">mRNA transport</keyword>
<gene>
    <name evidence="10" type="ORF">TAPDE_002845</name>
</gene>
<name>R4XE49_TAPDE</name>
<evidence type="ECO:0000256" key="3">
    <source>
        <dbReference type="ARBA" id="ARBA00022448"/>
    </source>
</evidence>
<dbReference type="eggNOG" id="KOG2271">
    <property type="taxonomic scope" value="Eukaryota"/>
</dbReference>
<keyword evidence="11" id="KW-1185">Reference proteome</keyword>
<evidence type="ECO:0000256" key="6">
    <source>
        <dbReference type="ARBA" id="ARBA00023010"/>
    </source>
</evidence>
<keyword evidence="3 9" id="KW-0813">Transport</keyword>
<dbReference type="Proteomes" id="UP000013776">
    <property type="component" value="Unassembled WGS sequence"/>
</dbReference>
<evidence type="ECO:0000313" key="11">
    <source>
        <dbReference type="Proteomes" id="UP000013776"/>
    </source>
</evidence>
<keyword evidence="8 9" id="KW-0539">Nucleus</keyword>
<evidence type="ECO:0000256" key="8">
    <source>
        <dbReference type="ARBA" id="ARBA00023242"/>
    </source>
</evidence>
<evidence type="ECO:0000256" key="7">
    <source>
        <dbReference type="ARBA" id="ARBA00023132"/>
    </source>
</evidence>
<comment type="function">
    <text evidence="9">Functions as a component of the nuclear pore complex (NPC).</text>
</comment>
<comment type="subunit">
    <text evidence="9">Component of the nuclear pore complex (NPC).</text>
</comment>
<reference evidence="10 11" key="1">
    <citation type="journal article" date="2013" name="MBio">
        <title>Genome sequencing of the plant pathogen Taphrina deformans, the causal agent of peach leaf curl.</title>
        <authorList>
            <person name="Cisse O.H."/>
            <person name="Almeida J.M.G.C.F."/>
            <person name="Fonseca A."/>
            <person name="Kumar A.A."/>
            <person name="Salojaervi J."/>
            <person name="Overmyer K."/>
            <person name="Hauser P.M."/>
            <person name="Pagni M."/>
        </authorList>
    </citation>
    <scope>NUCLEOTIDE SEQUENCE [LARGE SCALE GENOMIC DNA]</scope>
    <source>
        <strain evidence="11">PYCC 5710 / ATCC 11124 / CBS 356.35 / IMI 108563 / JCM 9778 / NBRC 8474</strain>
    </source>
</reference>
<keyword evidence="6 9" id="KW-0811">Translocation</keyword>
<sequence length="708" mass="78747">MDYGDESYASGEDSLEGLNDVQEGIIDGAPIDDGALQDFLERGRSIRAVLHPLSNNSLAWISANAIPKDKSLLAVAPFEKIEANLYQASQSYNGEFSTEKTDLTLRLSEIYEDVQVTYNDNPDADLIDMVVKASTSYIERLDELMVVLTGTLESRGLNDEDEQLRSTLIDSLIVWRCAQAIYLAPRDSLLCDGLMSWVNSYDPKPSDEEGQDIMTAKNPFQHPGFWDYLSKGIVRGLFEMVSSCLSSSGLSNVDAATNRAIHDLCLLLKTYPRTSQYLGKPADFRDRHRIWRAKAAKAAKEIHIPDPEISSAFRQLYELLKGDKDALYRQCETWQECLAALALLYDPAGVRKPGDVRALFELITESDDFGLAIDRTWAPEDACAAFCSGNIPKATAKAGEVDLSSAAHLADLLEKVEILDDIRNGDLDLTLRDVLVLELGDFCLSQPGSWRAALTYWRTVGDVGIDSIQQVITRIPLSSQVDVDEILTVCNDLELRHEASQIETVWARKLALTGKLYQALVTYDRAENPLMIDTMNWRLFRDSLLVGHATAQDEELEAALQTPETTSSTTISVLLAPYATLMTLYTLKASNEAPEAALHLSALLKSPDVPKEYMSILMAEMLPFLEPTVDAFTLRDIYDMLAAIEDFYDSKQFSQGLELLTSSMQVPSTSTEIPDWRTCITPKFDARDVLALVRLRVAKAIAHKFCKS</sequence>
<organism evidence="10 11">
    <name type="scientific">Taphrina deformans (strain PYCC 5710 / ATCC 11124 / CBS 356.35 / IMI 108563 / JCM 9778 / NBRC 8474)</name>
    <name type="common">Peach leaf curl fungus</name>
    <name type="synonym">Lalaria deformans</name>
    <dbReference type="NCBI Taxonomy" id="1097556"/>
    <lineage>
        <taxon>Eukaryota</taxon>
        <taxon>Fungi</taxon>
        <taxon>Dikarya</taxon>
        <taxon>Ascomycota</taxon>
        <taxon>Taphrinomycotina</taxon>
        <taxon>Taphrinomycetes</taxon>
        <taxon>Taphrinales</taxon>
        <taxon>Taphrinaceae</taxon>
        <taxon>Taphrina</taxon>
    </lineage>
</organism>
<evidence type="ECO:0000256" key="1">
    <source>
        <dbReference type="ARBA" id="ARBA00004567"/>
    </source>
</evidence>
<dbReference type="Pfam" id="PF07575">
    <property type="entry name" value="Nucleopor_Nup85"/>
    <property type="match status" value="1"/>
</dbReference>
<evidence type="ECO:0000256" key="9">
    <source>
        <dbReference type="RuleBase" id="RU365073"/>
    </source>
</evidence>
<evidence type="ECO:0000256" key="4">
    <source>
        <dbReference type="ARBA" id="ARBA00022816"/>
    </source>
</evidence>
<proteinExistence type="inferred from homology"/>
<keyword evidence="5 9" id="KW-0653">Protein transport</keyword>
<dbReference type="GO" id="GO:0031965">
    <property type="term" value="C:nuclear membrane"/>
    <property type="evidence" value="ECO:0007669"/>
    <property type="project" value="UniProtKB-UniRule"/>
</dbReference>
<evidence type="ECO:0000256" key="2">
    <source>
        <dbReference type="ARBA" id="ARBA00005573"/>
    </source>
</evidence>
<evidence type="ECO:0000313" key="10">
    <source>
        <dbReference type="EMBL" id="CCG82715.1"/>
    </source>
</evidence>
<dbReference type="STRING" id="1097556.R4XE49"/>
<comment type="similarity">
    <text evidence="2 9">Belongs to the nucleoporin Nup85 family.</text>
</comment>
<dbReference type="VEuPathDB" id="FungiDB:TAPDE_002845"/>
<protein>
    <recommendedName>
        <fullName evidence="9">Nuclear pore complex protein Nup85</fullName>
    </recommendedName>
</protein>
<dbReference type="GO" id="GO:0045893">
    <property type="term" value="P:positive regulation of DNA-templated transcription"/>
    <property type="evidence" value="ECO:0007669"/>
    <property type="project" value="TreeGrafter"/>
</dbReference>
<dbReference type="AlphaFoldDB" id="R4XE49"/>
<comment type="subcellular location">
    <subcellularLocation>
        <location evidence="1 9">Nucleus</location>
        <location evidence="1 9">Nuclear pore complex</location>
    </subcellularLocation>
</comment>
<accession>R4XE49</accession>
<dbReference type="OrthoDB" id="17644at2759"/>
<dbReference type="EMBL" id="CAHR02000096">
    <property type="protein sequence ID" value="CCG82715.1"/>
    <property type="molecule type" value="Genomic_DNA"/>
</dbReference>
<comment type="caution">
    <text evidence="10">The sequence shown here is derived from an EMBL/GenBank/DDBJ whole genome shotgun (WGS) entry which is preliminary data.</text>
</comment>
<evidence type="ECO:0000256" key="5">
    <source>
        <dbReference type="ARBA" id="ARBA00022927"/>
    </source>
</evidence>
<dbReference type="GO" id="GO:0031080">
    <property type="term" value="C:nuclear pore outer ring"/>
    <property type="evidence" value="ECO:0007669"/>
    <property type="project" value="TreeGrafter"/>
</dbReference>
<keyword evidence="7 9" id="KW-0906">Nuclear pore complex</keyword>
<dbReference type="GO" id="GO:0006606">
    <property type="term" value="P:protein import into nucleus"/>
    <property type="evidence" value="ECO:0007669"/>
    <property type="project" value="TreeGrafter"/>
</dbReference>